<dbReference type="KEGG" id="lmd:METH_09585"/>
<keyword evidence="3" id="KW-1185">Reference proteome</keyword>
<dbReference type="OrthoDB" id="7863713at2"/>
<name>V9VQ94_9RHOB</name>
<accession>V9VQ94</accession>
<proteinExistence type="predicted"/>
<dbReference type="Proteomes" id="UP000018780">
    <property type="component" value="Chromosome"/>
</dbReference>
<feature type="region of interest" description="Disordered" evidence="1">
    <location>
        <begin position="1"/>
        <end position="20"/>
    </location>
</feature>
<evidence type="ECO:0000256" key="1">
    <source>
        <dbReference type="SAM" id="MobiDB-lite"/>
    </source>
</evidence>
<feature type="region of interest" description="Disordered" evidence="1">
    <location>
        <begin position="56"/>
        <end position="79"/>
    </location>
</feature>
<organism evidence="2 3">
    <name type="scientific">Leisingera methylohalidivorans DSM 14336</name>
    <dbReference type="NCBI Taxonomy" id="999552"/>
    <lineage>
        <taxon>Bacteria</taxon>
        <taxon>Pseudomonadati</taxon>
        <taxon>Pseudomonadota</taxon>
        <taxon>Alphaproteobacteria</taxon>
        <taxon>Rhodobacterales</taxon>
        <taxon>Roseobacteraceae</taxon>
        <taxon>Leisingera</taxon>
    </lineage>
</organism>
<dbReference type="AlphaFoldDB" id="V9VQ94"/>
<gene>
    <name evidence="2" type="ORF">METH_09585</name>
</gene>
<evidence type="ECO:0000313" key="3">
    <source>
        <dbReference type="Proteomes" id="UP000018780"/>
    </source>
</evidence>
<evidence type="ECO:0000313" key="2">
    <source>
        <dbReference type="EMBL" id="AHD00896.1"/>
    </source>
</evidence>
<dbReference type="EMBL" id="CP006773">
    <property type="protein sequence ID" value="AHD00896.1"/>
    <property type="molecule type" value="Genomic_DNA"/>
</dbReference>
<dbReference type="STRING" id="999552.METH_09585"/>
<sequence length="79" mass="8868">MNDDPVGLDSRRSNESRMATGFRRHSLKTFAADQKALHRRQDKLEAQFAAEPAASWHQAAIKAQHPTGSCSQQVRPDRP</sequence>
<dbReference type="HOGENOM" id="CLU_2601709_0_0_5"/>
<dbReference type="RefSeq" id="WP_024090169.1">
    <property type="nucleotide sequence ID" value="NC_023135.1"/>
</dbReference>
<feature type="compositionally biased region" description="Polar residues" evidence="1">
    <location>
        <begin position="66"/>
        <end position="79"/>
    </location>
</feature>
<reference evidence="2 3" key="1">
    <citation type="submission" date="2013-09" db="EMBL/GenBank/DDBJ databases">
        <authorList>
            <consortium name="DOE Joint Genome Institute"/>
            <person name="Klenk H.-P."/>
            <person name="Huntemann M."/>
            <person name="Han J."/>
            <person name="Chen A."/>
            <person name="Kyrpides N."/>
            <person name="Mavromatis K."/>
            <person name="Markowitz V."/>
            <person name="Palaniappan K."/>
            <person name="Ivanova N."/>
            <person name="Schaumberg A."/>
            <person name="Pati A."/>
            <person name="Liolios K."/>
            <person name="Nordberg H.P."/>
            <person name="Cantor M.N."/>
            <person name="Hua S.X."/>
            <person name="Woyke T."/>
        </authorList>
    </citation>
    <scope>NUCLEOTIDE SEQUENCE [LARGE SCALE GENOMIC DNA]</scope>
    <source>
        <strain evidence="2 3">DSM 14336</strain>
    </source>
</reference>
<protein>
    <submittedName>
        <fullName evidence="2">Uncharacterized protein</fullName>
    </submittedName>
</protein>